<accession>A0A5N5QPQ1</accession>
<evidence type="ECO:0000256" key="6">
    <source>
        <dbReference type="ARBA" id="ARBA00023040"/>
    </source>
</evidence>
<evidence type="ECO:0000256" key="5">
    <source>
        <dbReference type="ARBA" id="ARBA00022989"/>
    </source>
</evidence>
<dbReference type="PRINTS" id="PR00900">
    <property type="entry name" value="PHEROMONEAR"/>
</dbReference>
<gene>
    <name evidence="12" type="ORF">CTheo_3059</name>
</gene>
<evidence type="ECO:0000256" key="4">
    <source>
        <dbReference type="ARBA" id="ARBA00022692"/>
    </source>
</evidence>
<evidence type="ECO:0000256" key="2">
    <source>
        <dbReference type="ARBA" id="ARBA00011085"/>
    </source>
</evidence>
<evidence type="ECO:0000256" key="8">
    <source>
        <dbReference type="ARBA" id="ARBA00023170"/>
    </source>
</evidence>
<dbReference type="Proteomes" id="UP000383932">
    <property type="component" value="Unassembled WGS sequence"/>
</dbReference>
<reference evidence="12 13" key="1">
    <citation type="journal article" date="2019" name="Fungal Biol. Biotechnol.">
        <title>Draft genome sequence of fastidious pathogen Ceratobasidium theobromae, which causes vascular-streak dieback in Theobroma cacao.</title>
        <authorList>
            <person name="Ali S.S."/>
            <person name="Asman A."/>
            <person name="Shao J."/>
            <person name="Firmansyah A.P."/>
            <person name="Susilo A.W."/>
            <person name="Rosmana A."/>
            <person name="McMahon P."/>
            <person name="Junaid M."/>
            <person name="Guest D."/>
            <person name="Kheng T.Y."/>
            <person name="Meinhardt L.W."/>
            <person name="Bailey B.A."/>
        </authorList>
    </citation>
    <scope>NUCLEOTIDE SEQUENCE [LARGE SCALE GENOMIC DNA]</scope>
    <source>
        <strain evidence="12 13">CT2</strain>
    </source>
</reference>
<keyword evidence="5 11" id="KW-1133">Transmembrane helix</keyword>
<keyword evidence="6" id="KW-0297">G-protein coupled receptor</keyword>
<dbReference type="AlphaFoldDB" id="A0A5N5QPQ1"/>
<dbReference type="PRINTS" id="PR00899">
    <property type="entry name" value="GPCRSTE3"/>
</dbReference>
<comment type="similarity">
    <text evidence="2">Belongs to the G-protein coupled receptor 4 family.</text>
</comment>
<keyword evidence="13" id="KW-1185">Reference proteome</keyword>
<dbReference type="Pfam" id="PF02076">
    <property type="entry name" value="STE3"/>
    <property type="match status" value="1"/>
</dbReference>
<dbReference type="OrthoDB" id="2874149at2759"/>
<evidence type="ECO:0008006" key="14">
    <source>
        <dbReference type="Google" id="ProtNLM"/>
    </source>
</evidence>
<dbReference type="CDD" id="cd14966">
    <property type="entry name" value="7tmD_STE3"/>
    <property type="match status" value="1"/>
</dbReference>
<evidence type="ECO:0000256" key="9">
    <source>
        <dbReference type="ARBA" id="ARBA00023224"/>
    </source>
</evidence>
<feature type="transmembrane region" description="Helical" evidence="11">
    <location>
        <begin position="167"/>
        <end position="188"/>
    </location>
</feature>
<name>A0A5N5QPQ1_9AGAM</name>
<organism evidence="12 13">
    <name type="scientific">Ceratobasidium theobromae</name>
    <dbReference type="NCBI Taxonomy" id="1582974"/>
    <lineage>
        <taxon>Eukaryota</taxon>
        <taxon>Fungi</taxon>
        <taxon>Dikarya</taxon>
        <taxon>Basidiomycota</taxon>
        <taxon>Agaricomycotina</taxon>
        <taxon>Agaricomycetes</taxon>
        <taxon>Cantharellales</taxon>
        <taxon>Ceratobasidiaceae</taxon>
        <taxon>Ceratobasidium</taxon>
    </lineage>
</organism>
<feature type="region of interest" description="Disordered" evidence="10">
    <location>
        <begin position="298"/>
        <end position="317"/>
    </location>
</feature>
<feature type="transmembrane region" description="Helical" evidence="11">
    <location>
        <begin position="112"/>
        <end position="136"/>
    </location>
</feature>
<keyword evidence="8" id="KW-0675">Receptor</keyword>
<dbReference type="InterPro" id="IPR001546">
    <property type="entry name" value="GPCR_Pheromne_A_rcpt"/>
</dbReference>
<keyword evidence="3" id="KW-0589">Pheromone response</keyword>
<comment type="caution">
    <text evidence="12">The sequence shown here is derived from an EMBL/GenBank/DDBJ whole genome shotgun (WGS) entry which is preliminary data.</text>
</comment>
<keyword evidence="4 11" id="KW-0812">Transmembrane</keyword>
<keyword evidence="7 11" id="KW-0472">Membrane</keyword>
<evidence type="ECO:0000256" key="7">
    <source>
        <dbReference type="ARBA" id="ARBA00023136"/>
    </source>
</evidence>
<dbReference type="GO" id="GO:0000750">
    <property type="term" value="P:pheromone-dependent signal transduction involved in conjugation with cellular fusion"/>
    <property type="evidence" value="ECO:0007669"/>
    <property type="project" value="TreeGrafter"/>
</dbReference>
<evidence type="ECO:0000256" key="11">
    <source>
        <dbReference type="SAM" id="Phobius"/>
    </source>
</evidence>
<feature type="transmembrane region" description="Helical" evidence="11">
    <location>
        <begin position="72"/>
        <end position="92"/>
    </location>
</feature>
<feature type="transmembrane region" description="Helical" evidence="11">
    <location>
        <begin position="223"/>
        <end position="247"/>
    </location>
</feature>
<dbReference type="PANTHER" id="PTHR28097">
    <property type="entry name" value="PHEROMONE A FACTOR RECEPTOR"/>
    <property type="match status" value="1"/>
</dbReference>
<comment type="subcellular location">
    <subcellularLocation>
        <location evidence="1">Membrane</location>
        <topology evidence="1">Multi-pass membrane protein</topology>
    </subcellularLocation>
</comment>
<proteinExistence type="inferred from homology"/>
<evidence type="ECO:0000256" key="10">
    <source>
        <dbReference type="SAM" id="MobiDB-lite"/>
    </source>
</evidence>
<dbReference type="EMBL" id="SSOP01000036">
    <property type="protein sequence ID" value="KAB5593511.1"/>
    <property type="molecule type" value="Genomic_DNA"/>
</dbReference>
<evidence type="ECO:0000256" key="3">
    <source>
        <dbReference type="ARBA" id="ARBA00022507"/>
    </source>
</evidence>
<keyword evidence="9" id="KW-0807">Transducer</keyword>
<sequence>MCNIIRGVNAIIWAGSTVVKYKIWCDITTKIIIGASFALPASVFCICRYLSQVAVPYSTLNAANLNKRRRKIFELVMCLGLPMVVMALHYIVQGHRFDILEDFGCIASVYMSIPALFILYFPSLIASLAGLIYAGISLRWFVHRRSQFEEFFEFSDSGLTAGRYFRLIALSVFLMCYSTVMAMFTLMVSLEQNGLRPWISWNYVHADWHRIDQFARVLVPQYAWSWLLAIWYIIPLSSVLFFAFFGFGHETRIEYINLFRWTFRTWTKSKPASVLPLDAPGEGSSSFGTFPMTVYEQREGATSPPSTSVGTRPAPNE</sequence>
<evidence type="ECO:0000313" key="12">
    <source>
        <dbReference type="EMBL" id="KAB5593511.1"/>
    </source>
</evidence>
<dbReference type="GO" id="GO:0004933">
    <property type="term" value="F:mating-type a-factor pheromone receptor activity"/>
    <property type="evidence" value="ECO:0007669"/>
    <property type="project" value="InterPro"/>
</dbReference>
<dbReference type="PANTHER" id="PTHR28097:SF1">
    <property type="entry name" value="PHEROMONE A FACTOR RECEPTOR"/>
    <property type="match status" value="1"/>
</dbReference>
<protein>
    <recommendedName>
        <fullName evidence="14">Pheromone B beta 1 receptor</fullName>
    </recommendedName>
</protein>
<evidence type="ECO:0000313" key="13">
    <source>
        <dbReference type="Proteomes" id="UP000383932"/>
    </source>
</evidence>
<dbReference type="GO" id="GO:0005886">
    <property type="term" value="C:plasma membrane"/>
    <property type="evidence" value="ECO:0007669"/>
    <property type="project" value="TreeGrafter"/>
</dbReference>
<dbReference type="InterPro" id="IPR001499">
    <property type="entry name" value="GPCR_STE3"/>
</dbReference>
<evidence type="ECO:0000256" key="1">
    <source>
        <dbReference type="ARBA" id="ARBA00004141"/>
    </source>
</evidence>